<name>A0A8S1TIZ9_PAROT</name>
<dbReference type="AlphaFoldDB" id="A0A8S1TIZ9"/>
<keyword evidence="2" id="KW-1185">Reference proteome</keyword>
<organism evidence="1 2">
    <name type="scientific">Paramecium octaurelia</name>
    <dbReference type="NCBI Taxonomy" id="43137"/>
    <lineage>
        <taxon>Eukaryota</taxon>
        <taxon>Sar</taxon>
        <taxon>Alveolata</taxon>
        <taxon>Ciliophora</taxon>
        <taxon>Intramacronucleata</taxon>
        <taxon>Oligohymenophorea</taxon>
        <taxon>Peniculida</taxon>
        <taxon>Parameciidae</taxon>
        <taxon>Paramecium</taxon>
    </lineage>
</organism>
<reference evidence="1" key="1">
    <citation type="submission" date="2021-01" db="EMBL/GenBank/DDBJ databases">
        <authorList>
            <consortium name="Genoscope - CEA"/>
            <person name="William W."/>
        </authorList>
    </citation>
    <scope>NUCLEOTIDE SEQUENCE</scope>
</reference>
<protein>
    <submittedName>
        <fullName evidence="1">Uncharacterized protein</fullName>
    </submittedName>
</protein>
<accession>A0A8S1TIZ9</accession>
<evidence type="ECO:0000313" key="2">
    <source>
        <dbReference type="Proteomes" id="UP000683925"/>
    </source>
</evidence>
<comment type="caution">
    <text evidence="1">The sequence shown here is derived from an EMBL/GenBank/DDBJ whole genome shotgun (WGS) entry which is preliminary data.</text>
</comment>
<sequence length="78" mass="8980">MSCRITIQKQNQDILTQVDTKSGFLTIIAVIEMNRLDMMANNLKPKALAEEEIQARKELLLNETLYREQINQKSLGMV</sequence>
<proteinExistence type="predicted"/>
<dbReference type="Proteomes" id="UP000683925">
    <property type="component" value="Unassembled WGS sequence"/>
</dbReference>
<gene>
    <name evidence="1" type="ORF">POCTA_138.1.T0260134</name>
</gene>
<dbReference type="EMBL" id="CAJJDP010000026">
    <property type="protein sequence ID" value="CAD8152210.1"/>
    <property type="molecule type" value="Genomic_DNA"/>
</dbReference>
<evidence type="ECO:0000313" key="1">
    <source>
        <dbReference type="EMBL" id="CAD8152210.1"/>
    </source>
</evidence>